<reference evidence="1 2" key="1">
    <citation type="journal article" date="2017" name="Antonie Van Leeuwenhoek">
        <title>Rhizobium rhizosphaerae sp. nov., a novel species isolated from rice rhizosphere.</title>
        <authorList>
            <person name="Zhao J.J."/>
            <person name="Zhang J."/>
            <person name="Zhang R.J."/>
            <person name="Zhang C.W."/>
            <person name="Yin H.Q."/>
            <person name="Zhang X.X."/>
        </authorList>
    </citation>
    <scope>NUCLEOTIDE SEQUENCE [LARGE SCALE GENOMIC DNA]</scope>
    <source>
        <strain evidence="1 2">S18K6</strain>
    </source>
</reference>
<sequence length="45" mass="4991">MNMTNTLINESANTELKDIRAFDLFEAATVAEVLVSVIRLHQSLA</sequence>
<accession>A0AAV3UU64</accession>
<name>A0AAV3UU64_9ALTE</name>
<protein>
    <submittedName>
        <fullName evidence="1">Uncharacterized protein</fullName>
    </submittedName>
</protein>
<dbReference type="Proteomes" id="UP000006320">
    <property type="component" value="Unassembled WGS sequence"/>
</dbReference>
<evidence type="ECO:0000313" key="1">
    <source>
        <dbReference type="EMBL" id="GAC08460.1"/>
    </source>
</evidence>
<dbReference type="EMBL" id="BAEM01000007">
    <property type="protein sequence ID" value="GAC08460.1"/>
    <property type="molecule type" value="Genomic_DNA"/>
</dbReference>
<evidence type="ECO:0000313" key="2">
    <source>
        <dbReference type="Proteomes" id="UP000006320"/>
    </source>
</evidence>
<comment type="caution">
    <text evidence="1">The sequence shown here is derived from an EMBL/GenBank/DDBJ whole genome shotgun (WGS) entry which is preliminary data.</text>
</comment>
<gene>
    <name evidence="1" type="ORF">GCHA_0497</name>
</gene>
<organism evidence="1 2">
    <name type="scientific">Paraglaciecola chathamensis S18K6</name>
    <dbReference type="NCBI Taxonomy" id="1127672"/>
    <lineage>
        <taxon>Bacteria</taxon>
        <taxon>Pseudomonadati</taxon>
        <taxon>Pseudomonadota</taxon>
        <taxon>Gammaproteobacteria</taxon>
        <taxon>Alteromonadales</taxon>
        <taxon>Alteromonadaceae</taxon>
        <taxon>Paraglaciecola</taxon>
    </lineage>
</organism>
<proteinExistence type="predicted"/>
<dbReference type="AlphaFoldDB" id="A0AAV3UU64"/>